<gene>
    <name evidence="1" type="ORF">AB205_0118150</name>
</gene>
<keyword evidence="2" id="KW-1185">Reference proteome</keyword>
<dbReference type="Proteomes" id="UP000228934">
    <property type="component" value="Unassembled WGS sequence"/>
</dbReference>
<evidence type="ECO:0000313" key="1">
    <source>
        <dbReference type="EMBL" id="PIO24252.1"/>
    </source>
</evidence>
<organism evidence="1 2">
    <name type="scientific">Aquarana catesbeiana</name>
    <name type="common">American bullfrog</name>
    <name type="synonym">Rana catesbeiana</name>
    <dbReference type="NCBI Taxonomy" id="8400"/>
    <lineage>
        <taxon>Eukaryota</taxon>
        <taxon>Metazoa</taxon>
        <taxon>Chordata</taxon>
        <taxon>Craniata</taxon>
        <taxon>Vertebrata</taxon>
        <taxon>Euteleostomi</taxon>
        <taxon>Amphibia</taxon>
        <taxon>Batrachia</taxon>
        <taxon>Anura</taxon>
        <taxon>Neobatrachia</taxon>
        <taxon>Ranoidea</taxon>
        <taxon>Ranidae</taxon>
        <taxon>Aquarana</taxon>
    </lineage>
</organism>
<reference evidence="2" key="1">
    <citation type="journal article" date="2017" name="Nat. Commun.">
        <title>The North American bullfrog draft genome provides insight into hormonal regulation of long noncoding RNA.</title>
        <authorList>
            <person name="Hammond S.A."/>
            <person name="Warren R.L."/>
            <person name="Vandervalk B.P."/>
            <person name="Kucuk E."/>
            <person name="Khan H."/>
            <person name="Gibb E.A."/>
            <person name="Pandoh P."/>
            <person name="Kirk H."/>
            <person name="Zhao Y."/>
            <person name="Jones M."/>
            <person name="Mungall A.J."/>
            <person name="Coope R."/>
            <person name="Pleasance S."/>
            <person name="Moore R.A."/>
            <person name="Holt R.A."/>
            <person name="Round J.M."/>
            <person name="Ohora S."/>
            <person name="Walle B.V."/>
            <person name="Veldhoen N."/>
            <person name="Helbing C.C."/>
            <person name="Birol I."/>
        </authorList>
    </citation>
    <scope>NUCLEOTIDE SEQUENCE [LARGE SCALE GENOMIC DNA]</scope>
</reference>
<name>A0A2G9R8N2_AQUCT</name>
<protein>
    <submittedName>
        <fullName evidence="1">Uncharacterized protein</fullName>
    </submittedName>
</protein>
<accession>A0A2G9R8N2</accession>
<sequence length="107" mass="12258">MLFVVAGWQSARKLEKRRQDRRDSPHGVFGVPLSYVIAQDRAERHRSTLNRNRRANAEVESTVLSFQAQSRRTPTTAALLEFSVSSTFRKSFPQTRRVRVASRALLS</sequence>
<dbReference type="OrthoDB" id="10024839at2759"/>
<dbReference type="EMBL" id="KV951857">
    <property type="protein sequence ID" value="PIO24252.1"/>
    <property type="molecule type" value="Genomic_DNA"/>
</dbReference>
<dbReference type="AlphaFoldDB" id="A0A2G9R8N2"/>
<evidence type="ECO:0000313" key="2">
    <source>
        <dbReference type="Proteomes" id="UP000228934"/>
    </source>
</evidence>
<proteinExistence type="predicted"/>